<dbReference type="PANTHER" id="PTHR30290">
    <property type="entry name" value="PERIPLASMIC BINDING COMPONENT OF ABC TRANSPORTER"/>
    <property type="match status" value="1"/>
</dbReference>
<dbReference type="Gene3D" id="3.10.105.10">
    <property type="entry name" value="Dipeptide-binding Protein, Domain 3"/>
    <property type="match status" value="1"/>
</dbReference>
<dbReference type="GO" id="GO:0030288">
    <property type="term" value="C:outer membrane-bounded periplasmic space"/>
    <property type="evidence" value="ECO:0007669"/>
    <property type="project" value="UniProtKB-ARBA"/>
</dbReference>
<evidence type="ECO:0000313" key="8">
    <source>
        <dbReference type="EMBL" id="HJE98171.1"/>
    </source>
</evidence>
<dbReference type="PIRSF" id="PIRSF002741">
    <property type="entry name" value="MppA"/>
    <property type="match status" value="1"/>
</dbReference>
<dbReference type="Proteomes" id="UP000707535">
    <property type="component" value="Unassembled WGS sequence"/>
</dbReference>
<dbReference type="FunFam" id="3.90.76.10:FF:000001">
    <property type="entry name" value="Oligopeptide ABC transporter substrate-binding protein"/>
    <property type="match status" value="1"/>
</dbReference>
<evidence type="ECO:0000259" key="7">
    <source>
        <dbReference type="Pfam" id="PF00496"/>
    </source>
</evidence>
<reference evidence="8" key="2">
    <citation type="submission" date="2021-09" db="EMBL/GenBank/DDBJ databases">
        <authorList>
            <person name="Gilroy R."/>
        </authorList>
    </citation>
    <scope>NUCLEOTIDE SEQUENCE</scope>
    <source>
        <strain evidence="8">CHK174-6876</strain>
    </source>
</reference>
<organism evidence="8 9">
    <name type="scientific">Ligilactobacillus acidipiscis</name>
    <dbReference type="NCBI Taxonomy" id="89059"/>
    <lineage>
        <taxon>Bacteria</taxon>
        <taxon>Bacillati</taxon>
        <taxon>Bacillota</taxon>
        <taxon>Bacilli</taxon>
        <taxon>Lactobacillales</taxon>
        <taxon>Lactobacillaceae</taxon>
        <taxon>Ligilactobacillus</taxon>
    </lineage>
</organism>
<protein>
    <submittedName>
        <fullName evidence="8">Peptide ABC transporter substrate-binding protein</fullName>
    </submittedName>
</protein>
<dbReference type="GO" id="GO:1904680">
    <property type="term" value="F:peptide transmembrane transporter activity"/>
    <property type="evidence" value="ECO:0007669"/>
    <property type="project" value="TreeGrafter"/>
</dbReference>
<evidence type="ECO:0000256" key="2">
    <source>
        <dbReference type="ARBA" id="ARBA00005695"/>
    </source>
</evidence>
<reference evidence="8" key="1">
    <citation type="journal article" date="2021" name="PeerJ">
        <title>Extensive microbial diversity within the chicken gut microbiome revealed by metagenomics and culture.</title>
        <authorList>
            <person name="Gilroy R."/>
            <person name="Ravi A."/>
            <person name="Getino M."/>
            <person name="Pursley I."/>
            <person name="Horton D.L."/>
            <person name="Alikhan N.F."/>
            <person name="Baker D."/>
            <person name="Gharbi K."/>
            <person name="Hall N."/>
            <person name="Watson M."/>
            <person name="Adriaenssens E.M."/>
            <person name="Foster-Nyarko E."/>
            <person name="Jarju S."/>
            <person name="Secka A."/>
            <person name="Antonio M."/>
            <person name="Oren A."/>
            <person name="Chaudhuri R.R."/>
            <person name="La Ragione R."/>
            <person name="Hildebrand F."/>
            <person name="Pallen M.J."/>
        </authorList>
    </citation>
    <scope>NUCLEOTIDE SEQUENCE</scope>
    <source>
        <strain evidence="8">CHK174-6876</strain>
    </source>
</reference>
<dbReference type="AlphaFoldDB" id="A0A921FAY9"/>
<dbReference type="EMBL" id="DYXG01000111">
    <property type="protein sequence ID" value="HJE98171.1"/>
    <property type="molecule type" value="Genomic_DNA"/>
</dbReference>
<dbReference type="InterPro" id="IPR030678">
    <property type="entry name" value="Peptide/Ni-bd"/>
</dbReference>
<evidence type="ECO:0000256" key="4">
    <source>
        <dbReference type="ARBA" id="ARBA00022729"/>
    </source>
</evidence>
<evidence type="ECO:0000256" key="1">
    <source>
        <dbReference type="ARBA" id="ARBA00004193"/>
    </source>
</evidence>
<name>A0A921FAY9_9LACO</name>
<keyword evidence="5" id="KW-0653">Protein transport</keyword>
<keyword evidence="5" id="KW-0571">Peptide transport</keyword>
<proteinExistence type="inferred from homology"/>
<evidence type="ECO:0000256" key="5">
    <source>
        <dbReference type="ARBA" id="ARBA00022856"/>
    </source>
</evidence>
<feature type="domain" description="Solute-binding protein family 5" evidence="7">
    <location>
        <begin position="80"/>
        <end position="465"/>
    </location>
</feature>
<keyword evidence="4 6" id="KW-0732">Signal</keyword>
<dbReference type="InterPro" id="IPR039424">
    <property type="entry name" value="SBP_5"/>
</dbReference>
<dbReference type="Gene3D" id="3.40.190.10">
    <property type="entry name" value="Periplasmic binding protein-like II"/>
    <property type="match status" value="1"/>
</dbReference>
<evidence type="ECO:0000256" key="6">
    <source>
        <dbReference type="SAM" id="SignalP"/>
    </source>
</evidence>
<comment type="caution">
    <text evidence="8">The sequence shown here is derived from an EMBL/GenBank/DDBJ whole genome shotgun (WGS) entry which is preliminary data.</text>
</comment>
<feature type="chain" id="PRO_5039196882" evidence="6">
    <location>
        <begin position="20"/>
        <end position="549"/>
    </location>
</feature>
<dbReference type="PANTHER" id="PTHR30290:SF10">
    <property type="entry name" value="PERIPLASMIC OLIGOPEPTIDE-BINDING PROTEIN-RELATED"/>
    <property type="match status" value="1"/>
</dbReference>
<dbReference type="InterPro" id="IPR000914">
    <property type="entry name" value="SBP_5_dom"/>
</dbReference>
<evidence type="ECO:0000256" key="3">
    <source>
        <dbReference type="ARBA" id="ARBA00022448"/>
    </source>
</evidence>
<evidence type="ECO:0000313" key="9">
    <source>
        <dbReference type="Proteomes" id="UP000707535"/>
    </source>
</evidence>
<dbReference type="GO" id="GO:0015833">
    <property type="term" value="P:peptide transport"/>
    <property type="evidence" value="ECO:0007669"/>
    <property type="project" value="UniProtKB-KW"/>
</dbReference>
<comment type="similarity">
    <text evidence="2">Belongs to the bacterial solute-binding protein 5 family.</text>
</comment>
<dbReference type="SUPFAM" id="SSF53850">
    <property type="entry name" value="Periplasmic binding protein-like II"/>
    <property type="match status" value="1"/>
</dbReference>
<sequence>MNKKLLATFAATTALFLTACGNNEKTGQAGSGKYADKQELRWTEASTLATADLSKATDTLSFNTLMNTQEGLYRLDKKGQPQPALAVKTKKSNGGKTYDFTLRKNVKWSNGDPVTAKDFVYSWQRTVDPKTASQDAFYFDGVKNATDIYNGKKDKSTLGIKALDDHHLQVTLAKPVSYFDKLLAWPLFYPLNQKAVDKYGAKYGTQSKYLVSNGPFKLTKWDGTGKSWTLVKNDSYWDKKHVHLDKITELVTESTTTSYNMYSAKKVDETLLNGQQVKANKNKKDFVKRLPTATTRLDLNQNKVPAFKNKKIRQAFSLAIDRKQLTDKVLQDGSEPLKGFVPSQMGNNPQTGQHFEDEAYVKKAVSFNLKKAKSLLKEGYQEENIKSLKVNLLTSDTDSSKQAAEFLQSKLESLPGVSVSVSKVPFVQMISRQSQKDYQMTVKTWQSVFADPINFLDVFESDTSYNTSGFKNAEFDKLLDQSENEYGNQPEKRWQNLVQAEKILMEDQGTIPLYQVAKSQLLRTNVKGIIFNPAGVPYDWKKAYISNEH</sequence>
<keyword evidence="3" id="KW-0813">Transport</keyword>
<dbReference type="InterPro" id="IPR023765">
    <property type="entry name" value="SBP_5_CS"/>
</dbReference>
<gene>
    <name evidence="8" type="ORF">K8V00_11195</name>
</gene>
<dbReference type="Pfam" id="PF00496">
    <property type="entry name" value="SBP_bac_5"/>
    <property type="match status" value="1"/>
</dbReference>
<accession>A0A921FAY9</accession>
<dbReference type="PROSITE" id="PS01040">
    <property type="entry name" value="SBP_BACTERIAL_5"/>
    <property type="match status" value="1"/>
</dbReference>
<dbReference type="GO" id="GO:0043190">
    <property type="term" value="C:ATP-binding cassette (ABC) transporter complex"/>
    <property type="evidence" value="ECO:0007669"/>
    <property type="project" value="InterPro"/>
</dbReference>
<dbReference type="Gene3D" id="3.90.76.10">
    <property type="entry name" value="Dipeptide-binding Protein, Domain 1"/>
    <property type="match status" value="1"/>
</dbReference>
<dbReference type="PROSITE" id="PS51257">
    <property type="entry name" value="PROKAR_LIPOPROTEIN"/>
    <property type="match status" value="1"/>
</dbReference>
<dbReference type="CDD" id="cd08504">
    <property type="entry name" value="PBP2_OppA"/>
    <property type="match status" value="1"/>
</dbReference>
<dbReference type="FunFam" id="3.10.105.10:FF:000001">
    <property type="entry name" value="Oligopeptide ABC transporter, oligopeptide-binding protein"/>
    <property type="match status" value="1"/>
</dbReference>
<feature type="signal peptide" evidence="6">
    <location>
        <begin position="1"/>
        <end position="19"/>
    </location>
</feature>
<comment type="subcellular location">
    <subcellularLocation>
        <location evidence="1">Cell membrane</location>
        <topology evidence="1">Lipid-anchor</topology>
    </subcellularLocation>
</comment>